<gene>
    <name evidence="3" type="ORF">S12H4_57786</name>
</gene>
<keyword evidence="1" id="KW-0433">Leucine-rich repeat</keyword>
<sequence length="94" mass="10045">MKRCLLLGLVIVFVTMTFGLCACGPATVTFSDPDLEAAIREAIDKPENPILASDVEALTSLFLEGRDITDLTGLDKCSNLTKLVLTGNQISDIS</sequence>
<evidence type="ECO:0000256" key="2">
    <source>
        <dbReference type="ARBA" id="ARBA00022737"/>
    </source>
</evidence>
<dbReference type="InterPro" id="IPR032675">
    <property type="entry name" value="LRR_dom_sf"/>
</dbReference>
<dbReference type="EMBL" id="BARW01037429">
    <property type="protein sequence ID" value="GAJ24514.1"/>
    <property type="molecule type" value="Genomic_DNA"/>
</dbReference>
<comment type="caution">
    <text evidence="3">The sequence shown here is derived from an EMBL/GenBank/DDBJ whole genome shotgun (WGS) entry which is preliminary data.</text>
</comment>
<proteinExistence type="predicted"/>
<dbReference type="AlphaFoldDB" id="X1V495"/>
<feature type="non-terminal residue" evidence="3">
    <location>
        <position position="94"/>
    </location>
</feature>
<dbReference type="PROSITE" id="PS51257">
    <property type="entry name" value="PROKAR_LIPOPROTEIN"/>
    <property type="match status" value="1"/>
</dbReference>
<evidence type="ECO:0000256" key="1">
    <source>
        <dbReference type="ARBA" id="ARBA00022614"/>
    </source>
</evidence>
<dbReference type="InterPro" id="IPR025875">
    <property type="entry name" value="Leu-rich_rpt_4"/>
</dbReference>
<organism evidence="3">
    <name type="scientific">marine sediment metagenome</name>
    <dbReference type="NCBI Taxonomy" id="412755"/>
    <lineage>
        <taxon>unclassified sequences</taxon>
        <taxon>metagenomes</taxon>
        <taxon>ecological metagenomes</taxon>
    </lineage>
</organism>
<dbReference type="PROSITE" id="PS51450">
    <property type="entry name" value="LRR"/>
    <property type="match status" value="1"/>
</dbReference>
<dbReference type="Gene3D" id="3.80.10.10">
    <property type="entry name" value="Ribonuclease Inhibitor"/>
    <property type="match status" value="1"/>
</dbReference>
<evidence type="ECO:0008006" key="4">
    <source>
        <dbReference type="Google" id="ProtNLM"/>
    </source>
</evidence>
<name>X1V495_9ZZZZ</name>
<accession>X1V495</accession>
<dbReference type="SUPFAM" id="SSF52058">
    <property type="entry name" value="L domain-like"/>
    <property type="match status" value="1"/>
</dbReference>
<dbReference type="InterPro" id="IPR001611">
    <property type="entry name" value="Leu-rich_rpt"/>
</dbReference>
<keyword evidence="2" id="KW-0677">Repeat</keyword>
<dbReference type="Pfam" id="PF12799">
    <property type="entry name" value="LRR_4"/>
    <property type="match status" value="1"/>
</dbReference>
<evidence type="ECO:0000313" key="3">
    <source>
        <dbReference type="EMBL" id="GAJ24514.1"/>
    </source>
</evidence>
<reference evidence="3" key="1">
    <citation type="journal article" date="2014" name="Front. Microbiol.">
        <title>High frequency of phylogenetically diverse reductive dehalogenase-homologous genes in deep subseafloor sedimentary metagenomes.</title>
        <authorList>
            <person name="Kawai M."/>
            <person name="Futagami T."/>
            <person name="Toyoda A."/>
            <person name="Takaki Y."/>
            <person name="Nishi S."/>
            <person name="Hori S."/>
            <person name="Arai W."/>
            <person name="Tsubouchi T."/>
            <person name="Morono Y."/>
            <person name="Uchiyama I."/>
            <person name="Ito T."/>
            <person name="Fujiyama A."/>
            <person name="Inagaki F."/>
            <person name="Takami H."/>
        </authorList>
    </citation>
    <scope>NUCLEOTIDE SEQUENCE</scope>
    <source>
        <strain evidence="3">Expedition CK06-06</strain>
    </source>
</reference>
<protein>
    <recommendedName>
        <fullName evidence="4">Leucine-rich repeat domain-containing protein</fullName>
    </recommendedName>
</protein>